<name>A0ABU6R5B9_9FABA</name>
<feature type="region of interest" description="Disordered" evidence="1">
    <location>
        <begin position="16"/>
        <end position="37"/>
    </location>
</feature>
<evidence type="ECO:0000313" key="2">
    <source>
        <dbReference type="EMBL" id="MED6119268.1"/>
    </source>
</evidence>
<organism evidence="2 3">
    <name type="scientific">Stylosanthes scabra</name>
    <dbReference type="NCBI Taxonomy" id="79078"/>
    <lineage>
        <taxon>Eukaryota</taxon>
        <taxon>Viridiplantae</taxon>
        <taxon>Streptophyta</taxon>
        <taxon>Embryophyta</taxon>
        <taxon>Tracheophyta</taxon>
        <taxon>Spermatophyta</taxon>
        <taxon>Magnoliopsida</taxon>
        <taxon>eudicotyledons</taxon>
        <taxon>Gunneridae</taxon>
        <taxon>Pentapetalae</taxon>
        <taxon>rosids</taxon>
        <taxon>fabids</taxon>
        <taxon>Fabales</taxon>
        <taxon>Fabaceae</taxon>
        <taxon>Papilionoideae</taxon>
        <taxon>50 kb inversion clade</taxon>
        <taxon>dalbergioids sensu lato</taxon>
        <taxon>Dalbergieae</taxon>
        <taxon>Pterocarpus clade</taxon>
        <taxon>Stylosanthes</taxon>
    </lineage>
</organism>
<gene>
    <name evidence="2" type="ORF">PIB30_010193</name>
</gene>
<keyword evidence="3" id="KW-1185">Reference proteome</keyword>
<evidence type="ECO:0000256" key="1">
    <source>
        <dbReference type="SAM" id="MobiDB-lite"/>
    </source>
</evidence>
<dbReference type="Proteomes" id="UP001341840">
    <property type="component" value="Unassembled WGS sequence"/>
</dbReference>
<sequence length="105" mass="11938">MAIGFSETFACDKVVGPRHRRPKRSKSYANGKRREMEGSSFVRREMVTSNEMETVLLQVLVRVSRQWKLLACGGSLFSRVDNHMNSPERLAFRETCNPSVGSMRG</sequence>
<reference evidence="2 3" key="1">
    <citation type="journal article" date="2023" name="Plants (Basel)">
        <title>Bridging the Gap: Combining Genomics and Transcriptomics Approaches to Understand Stylosanthes scabra, an Orphan Legume from the Brazilian Caatinga.</title>
        <authorList>
            <person name="Ferreira-Neto J.R.C."/>
            <person name="da Silva M.D."/>
            <person name="Binneck E."/>
            <person name="de Melo N.F."/>
            <person name="da Silva R.H."/>
            <person name="de Melo A.L.T.M."/>
            <person name="Pandolfi V."/>
            <person name="Bustamante F.O."/>
            <person name="Brasileiro-Vidal A.C."/>
            <person name="Benko-Iseppon A.M."/>
        </authorList>
    </citation>
    <scope>NUCLEOTIDE SEQUENCE [LARGE SCALE GENOMIC DNA]</scope>
    <source>
        <tissue evidence="2">Leaves</tissue>
    </source>
</reference>
<accession>A0ABU6R5B9</accession>
<proteinExistence type="predicted"/>
<comment type="caution">
    <text evidence="2">The sequence shown here is derived from an EMBL/GenBank/DDBJ whole genome shotgun (WGS) entry which is preliminary data.</text>
</comment>
<protein>
    <submittedName>
        <fullName evidence="2">Uncharacterized protein</fullName>
    </submittedName>
</protein>
<evidence type="ECO:0000313" key="3">
    <source>
        <dbReference type="Proteomes" id="UP001341840"/>
    </source>
</evidence>
<feature type="compositionally biased region" description="Basic residues" evidence="1">
    <location>
        <begin position="16"/>
        <end position="26"/>
    </location>
</feature>
<dbReference type="EMBL" id="JASCZI010030232">
    <property type="protein sequence ID" value="MED6119268.1"/>
    <property type="molecule type" value="Genomic_DNA"/>
</dbReference>